<dbReference type="RefSeq" id="WP_346111841.1">
    <property type="nucleotide sequence ID" value="NZ_BAAAMU010000084.1"/>
</dbReference>
<dbReference type="Pfam" id="PF02784">
    <property type="entry name" value="Orn_Arg_deC_N"/>
    <property type="match status" value="1"/>
</dbReference>
<accession>A0ABN2GDH0</accession>
<feature type="domain" description="Orn/DAP/Arg decarboxylase 2 N-terminal" evidence="8">
    <location>
        <begin position="24"/>
        <end position="275"/>
    </location>
</feature>
<keyword evidence="3" id="KW-0663">Pyridoxal phosphate</keyword>
<keyword evidence="4" id="KW-0028">Amino-acid biosynthesis</keyword>
<dbReference type="InterPro" id="IPR022644">
    <property type="entry name" value="De-COase2_N"/>
</dbReference>
<dbReference type="Pfam" id="PF00278">
    <property type="entry name" value="Orn_DAP_Arg_deC"/>
    <property type="match status" value="1"/>
</dbReference>
<reference evidence="9 10" key="1">
    <citation type="journal article" date="2019" name="Int. J. Syst. Evol. Microbiol.">
        <title>The Global Catalogue of Microorganisms (GCM) 10K type strain sequencing project: providing services to taxonomists for standard genome sequencing and annotation.</title>
        <authorList>
            <consortium name="The Broad Institute Genomics Platform"/>
            <consortium name="The Broad Institute Genome Sequencing Center for Infectious Disease"/>
            <person name="Wu L."/>
            <person name="Ma J."/>
        </authorList>
    </citation>
    <scope>NUCLEOTIDE SEQUENCE [LARGE SCALE GENOMIC DNA]</scope>
    <source>
        <strain evidence="9 10">JCM 13929</strain>
    </source>
</reference>
<dbReference type="InterPro" id="IPR000183">
    <property type="entry name" value="Orn/DAP/Arg_de-COase"/>
</dbReference>
<dbReference type="SUPFAM" id="SSF51419">
    <property type="entry name" value="PLP-binding barrel"/>
    <property type="match status" value="1"/>
</dbReference>
<evidence type="ECO:0000259" key="8">
    <source>
        <dbReference type="Pfam" id="PF02784"/>
    </source>
</evidence>
<comment type="caution">
    <text evidence="9">The sequence shown here is derived from an EMBL/GenBank/DDBJ whole genome shotgun (WGS) entry which is preliminary data.</text>
</comment>
<dbReference type="Gene3D" id="3.20.20.10">
    <property type="entry name" value="Alanine racemase"/>
    <property type="match status" value="1"/>
</dbReference>
<dbReference type="PANTHER" id="PTHR43727">
    <property type="entry name" value="DIAMINOPIMELATE DECARBOXYLASE"/>
    <property type="match status" value="1"/>
</dbReference>
<dbReference type="SUPFAM" id="SSF50621">
    <property type="entry name" value="Alanine racemase C-terminal domain-like"/>
    <property type="match status" value="1"/>
</dbReference>
<evidence type="ECO:0000256" key="6">
    <source>
        <dbReference type="RuleBase" id="RU003737"/>
    </source>
</evidence>
<keyword evidence="4" id="KW-0457">Lysine biosynthesis</keyword>
<dbReference type="InterPro" id="IPR022643">
    <property type="entry name" value="De-COase2_C"/>
</dbReference>
<protein>
    <submittedName>
        <fullName evidence="9">Type III PLP-dependent enzyme</fullName>
    </submittedName>
</protein>
<dbReference type="PRINTS" id="PR01179">
    <property type="entry name" value="ODADCRBXLASE"/>
</dbReference>
<dbReference type="InterPro" id="IPR002986">
    <property type="entry name" value="DAP_deCOOHase_LysA"/>
</dbReference>
<proteinExistence type="inferred from homology"/>
<comment type="similarity">
    <text evidence="6">Belongs to the Orn/Lys/Arg decarboxylase class-II family.</text>
</comment>
<evidence type="ECO:0000256" key="1">
    <source>
        <dbReference type="ARBA" id="ARBA00001933"/>
    </source>
</evidence>
<evidence type="ECO:0000256" key="5">
    <source>
        <dbReference type="ARBA" id="ARBA00023239"/>
    </source>
</evidence>
<dbReference type="EMBL" id="BAAAMU010000084">
    <property type="protein sequence ID" value="GAA1669485.1"/>
    <property type="molecule type" value="Genomic_DNA"/>
</dbReference>
<dbReference type="InterPro" id="IPR009006">
    <property type="entry name" value="Ala_racemase/Decarboxylase_C"/>
</dbReference>
<name>A0ABN2GDH0_9ACTN</name>
<dbReference type="Gene3D" id="2.40.37.10">
    <property type="entry name" value="Lyase, Ornithine Decarboxylase, Chain A, domain 1"/>
    <property type="match status" value="1"/>
</dbReference>
<evidence type="ECO:0000313" key="10">
    <source>
        <dbReference type="Proteomes" id="UP001500064"/>
    </source>
</evidence>
<keyword evidence="2" id="KW-0210">Decarboxylase</keyword>
<sequence length="410" mass="43335">MSRSISRDDLAARFGSPLYVYDLDRVAAAHDDLMAALPDGVTRYFSLKANPHPEIGRTLRERGARAEISSAGELDAAFAAGFDAAEILYTGPGKTHDELAVALDAGVRTFSVESPSDLRHVGAAATVRGVVADCLLRINSVESGGTTSIRMTGAPSQFGIDSETLPALMPELSTVPGTRLAGVHLFSLSNAKDEDSLIAEFRHTAATAARLRKETGMPIGLLDLGGGFAAPYLAHGERTVYSGLRAALEEVLDEHFPGWRDGEPRVAVESGRYLVGDCGELVCTVVNVKESRGRRFVILDAGINVLGGMSGLGRLLPITVEVDTDPGEPGEPMEPATLAGPLCTPGDILGRNVDVPRLRPGDVVTIPNAGAYGMTASLVMFLGRPAPAEVVVHGGEVVSISRVEFHRKYE</sequence>
<evidence type="ECO:0000256" key="4">
    <source>
        <dbReference type="ARBA" id="ARBA00023154"/>
    </source>
</evidence>
<dbReference type="Proteomes" id="UP001500064">
    <property type="component" value="Unassembled WGS sequence"/>
</dbReference>
<keyword evidence="5" id="KW-0456">Lyase</keyword>
<evidence type="ECO:0000256" key="3">
    <source>
        <dbReference type="ARBA" id="ARBA00022898"/>
    </source>
</evidence>
<gene>
    <name evidence="9" type="ORF">GCM10009733_078620</name>
</gene>
<evidence type="ECO:0000259" key="7">
    <source>
        <dbReference type="Pfam" id="PF00278"/>
    </source>
</evidence>
<dbReference type="PANTHER" id="PTHR43727:SF2">
    <property type="entry name" value="GROUP IV DECARBOXYLASE"/>
    <property type="match status" value="1"/>
</dbReference>
<dbReference type="PRINTS" id="PR01181">
    <property type="entry name" value="DAPDCRBXLASE"/>
</dbReference>
<evidence type="ECO:0000256" key="2">
    <source>
        <dbReference type="ARBA" id="ARBA00022793"/>
    </source>
</evidence>
<feature type="domain" description="Orn/DAP/Arg decarboxylase 2 C-terminal" evidence="7">
    <location>
        <begin position="19"/>
        <end position="370"/>
    </location>
</feature>
<dbReference type="InterPro" id="IPR029066">
    <property type="entry name" value="PLP-binding_barrel"/>
</dbReference>
<keyword evidence="10" id="KW-1185">Reference proteome</keyword>
<comment type="cofactor">
    <cofactor evidence="1">
        <name>pyridoxal 5'-phosphate</name>
        <dbReference type="ChEBI" id="CHEBI:597326"/>
    </cofactor>
</comment>
<organism evidence="9 10">
    <name type="scientific">Nonomuraea maheshkhaliensis</name>
    <dbReference type="NCBI Taxonomy" id="419590"/>
    <lineage>
        <taxon>Bacteria</taxon>
        <taxon>Bacillati</taxon>
        <taxon>Actinomycetota</taxon>
        <taxon>Actinomycetes</taxon>
        <taxon>Streptosporangiales</taxon>
        <taxon>Streptosporangiaceae</taxon>
        <taxon>Nonomuraea</taxon>
    </lineage>
</organism>
<evidence type="ECO:0000313" key="9">
    <source>
        <dbReference type="EMBL" id="GAA1669485.1"/>
    </source>
</evidence>